<dbReference type="InterPro" id="IPR009057">
    <property type="entry name" value="Homeodomain-like_sf"/>
</dbReference>
<dbReference type="PROSITE" id="PS50977">
    <property type="entry name" value="HTH_TETR_2"/>
    <property type="match status" value="1"/>
</dbReference>
<evidence type="ECO:0000256" key="2">
    <source>
        <dbReference type="PROSITE-ProRule" id="PRU00335"/>
    </source>
</evidence>
<feature type="domain" description="HTH tetR-type" evidence="3">
    <location>
        <begin position="10"/>
        <end position="70"/>
    </location>
</feature>
<dbReference type="SUPFAM" id="SSF46689">
    <property type="entry name" value="Homeodomain-like"/>
    <property type="match status" value="1"/>
</dbReference>
<dbReference type="GO" id="GO:0003677">
    <property type="term" value="F:DNA binding"/>
    <property type="evidence" value="ECO:0007669"/>
    <property type="project" value="UniProtKB-UniRule"/>
</dbReference>
<organism evidence="4 5">
    <name type="scientific">Candidatus Eubacterium faecipullorum</name>
    <dbReference type="NCBI Taxonomy" id="2838571"/>
    <lineage>
        <taxon>Bacteria</taxon>
        <taxon>Bacillati</taxon>
        <taxon>Bacillota</taxon>
        <taxon>Clostridia</taxon>
        <taxon>Eubacteriales</taxon>
        <taxon>Eubacteriaceae</taxon>
        <taxon>Eubacterium</taxon>
    </lineage>
</organism>
<evidence type="ECO:0000259" key="3">
    <source>
        <dbReference type="PROSITE" id="PS50977"/>
    </source>
</evidence>
<protein>
    <submittedName>
        <fullName evidence="4">TetR/AcrR family transcriptional regulator</fullName>
    </submittedName>
</protein>
<proteinExistence type="predicted"/>
<sequence length="87" mass="10109">MPKVSRAYFEHKREYIIQCAMKIFAEKPLADISLHEIIKETGFSQGAIYRYYKSALEIYIDAANRLTSERKQEKDTLLSICQSSISE</sequence>
<evidence type="ECO:0000256" key="1">
    <source>
        <dbReference type="ARBA" id="ARBA00023125"/>
    </source>
</evidence>
<comment type="caution">
    <text evidence="4">The sequence shown here is derived from an EMBL/GenBank/DDBJ whole genome shotgun (WGS) entry which is preliminary data.</text>
</comment>
<evidence type="ECO:0000313" key="4">
    <source>
        <dbReference type="EMBL" id="HIW85198.1"/>
    </source>
</evidence>
<dbReference type="PRINTS" id="PR00455">
    <property type="entry name" value="HTHTETR"/>
</dbReference>
<dbReference type="Gene3D" id="1.10.10.60">
    <property type="entry name" value="Homeodomain-like"/>
    <property type="match status" value="1"/>
</dbReference>
<dbReference type="Proteomes" id="UP000824205">
    <property type="component" value="Unassembled WGS sequence"/>
</dbReference>
<gene>
    <name evidence="4" type="ORF">IAA48_01745</name>
</gene>
<accession>A0A9D1UFA5</accession>
<reference evidence="4" key="1">
    <citation type="journal article" date="2021" name="PeerJ">
        <title>Extensive microbial diversity within the chicken gut microbiome revealed by metagenomics and culture.</title>
        <authorList>
            <person name="Gilroy R."/>
            <person name="Ravi A."/>
            <person name="Getino M."/>
            <person name="Pursley I."/>
            <person name="Horton D.L."/>
            <person name="Alikhan N.F."/>
            <person name="Baker D."/>
            <person name="Gharbi K."/>
            <person name="Hall N."/>
            <person name="Watson M."/>
            <person name="Adriaenssens E.M."/>
            <person name="Foster-Nyarko E."/>
            <person name="Jarju S."/>
            <person name="Secka A."/>
            <person name="Antonio M."/>
            <person name="Oren A."/>
            <person name="Chaudhuri R.R."/>
            <person name="La Ragione R."/>
            <person name="Hildebrand F."/>
            <person name="Pallen M.J."/>
        </authorList>
    </citation>
    <scope>NUCLEOTIDE SEQUENCE</scope>
    <source>
        <strain evidence="4">421</strain>
    </source>
</reference>
<dbReference type="Pfam" id="PF00440">
    <property type="entry name" value="TetR_N"/>
    <property type="match status" value="1"/>
</dbReference>
<feature type="DNA-binding region" description="H-T-H motif" evidence="2">
    <location>
        <begin position="33"/>
        <end position="52"/>
    </location>
</feature>
<name>A0A9D1UFA5_9FIRM</name>
<keyword evidence="1 2" id="KW-0238">DNA-binding</keyword>
<dbReference type="EMBL" id="DXGE01000009">
    <property type="protein sequence ID" value="HIW85198.1"/>
    <property type="molecule type" value="Genomic_DNA"/>
</dbReference>
<dbReference type="AlphaFoldDB" id="A0A9D1UFA5"/>
<dbReference type="InterPro" id="IPR001647">
    <property type="entry name" value="HTH_TetR"/>
</dbReference>
<evidence type="ECO:0000313" key="5">
    <source>
        <dbReference type="Proteomes" id="UP000824205"/>
    </source>
</evidence>
<reference evidence="4" key="2">
    <citation type="submission" date="2021-04" db="EMBL/GenBank/DDBJ databases">
        <authorList>
            <person name="Gilroy R."/>
        </authorList>
    </citation>
    <scope>NUCLEOTIDE SEQUENCE</scope>
    <source>
        <strain evidence="4">421</strain>
    </source>
</reference>